<sequence length="299" mass="33687">MHFERHLFCLLAGTYTRKFTSKSEFYAVAGGRSRNEEESLLFEFYLSRPDAGQAFRLTGVYASLSATKGRYIGGTITPRLNASRLYDLLSNAKEVAPKPGYRCAVRRVGIHRSQLIDLTPSSLASLMNTLGLHVRRYSGITDESHWMAAELPVFVTHHEHAVDDIGLNNFSHKELCWLLRDKLLASALTRGIWTGLTVEVLARSYGIFHQRLGKFTKGIKHVDGKGISRACIASVMDLVDGLSRKVGAYHVCCDFLSVVSRDDDNLRRLSEEDRNRLSGILKVWREENPQDCFMMSPLC</sequence>
<evidence type="ECO:0000313" key="1">
    <source>
        <dbReference type="EMBL" id="KAF4748481.1"/>
    </source>
</evidence>
<organism evidence="1 2">
    <name type="scientific">Perkinsus olseni</name>
    <name type="common">Perkinsus atlanticus</name>
    <dbReference type="NCBI Taxonomy" id="32597"/>
    <lineage>
        <taxon>Eukaryota</taxon>
        <taxon>Sar</taxon>
        <taxon>Alveolata</taxon>
        <taxon>Perkinsozoa</taxon>
        <taxon>Perkinsea</taxon>
        <taxon>Perkinsida</taxon>
        <taxon>Perkinsidae</taxon>
        <taxon>Perkinsus</taxon>
    </lineage>
</organism>
<comment type="caution">
    <text evidence="1">The sequence shown here is derived from an EMBL/GenBank/DDBJ whole genome shotgun (WGS) entry which is preliminary data.</text>
</comment>
<evidence type="ECO:0000313" key="2">
    <source>
        <dbReference type="Proteomes" id="UP000574390"/>
    </source>
</evidence>
<dbReference type="Proteomes" id="UP000574390">
    <property type="component" value="Unassembled WGS sequence"/>
</dbReference>
<protein>
    <submittedName>
        <fullName evidence="1">Uncharacterized protein</fullName>
    </submittedName>
</protein>
<gene>
    <name evidence="1" type="ORF">FOZ62_026647</name>
</gene>
<proteinExistence type="predicted"/>
<dbReference type="EMBL" id="JABANM010004920">
    <property type="protein sequence ID" value="KAF4748481.1"/>
    <property type="molecule type" value="Genomic_DNA"/>
</dbReference>
<accession>A0A7J6TV07</accession>
<reference evidence="1 2" key="1">
    <citation type="submission" date="2020-04" db="EMBL/GenBank/DDBJ databases">
        <title>Perkinsus olseni comparative genomics.</title>
        <authorList>
            <person name="Bogema D.R."/>
        </authorList>
    </citation>
    <scope>NUCLEOTIDE SEQUENCE [LARGE SCALE GENOMIC DNA]</scope>
    <source>
        <strain evidence="1">ATCC PRA-205</strain>
    </source>
</reference>
<dbReference type="AlphaFoldDB" id="A0A7J6TV07"/>
<name>A0A7J6TV07_PEROL</name>